<feature type="domain" description="N-acetyltransferase" evidence="1">
    <location>
        <begin position="39"/>
        <end position="209"/>
    </location>
</feature>
<proteinExistence type="predicted"/>
<dbReference type="Gene3D" id="3.40.630.30">
    <property type="match status" value="1"/>
</dbReference>
<dbReference type="SUPFAM" id="SSF55729">
    <property type="entry name" value="Acyl-CoA N-acyltransferases (Nat)"/>
    <property type="match status" value="1"/>
</dbReference>
<organism evidence="2 3">
    <name type="scientific">Bombiscardovia apis</name>
    <dbReference type="NCBI Taxonomy" id="2932182"/>
    <lineage>
        <taxon>Bacteria</taxon>
        <taxon>Bacillati</taxon>
        <taxon>Actinomycetota</taxon>
        <taxon>Actinomycetes</taxon>
        <taxon>Bifidobacteriales</taxon>
        <taxon>Bifidobacteriaceae</taxon>
        <taxon>Bombiscardovia</taxon>
    </lineage>
</organism>
<evidence type="ECO:0000313" key="2">
    <source>
        <dbReference type="EMBL" id="BDR55183.1"/>
    </source>
</evidence>
<dbReference type="PANTHER" id="PTHR43441:SF10">
    <property type="entry name" value="ACETYLTRANSFERASE"/>
    <property type="match status" value="1"/>
</dbReference>
<dbReference type="InterPro" id="IPR016181">
    <property type="entry name" value="Acyl_CoA_acyltransferase"/>
</dbReference>
<accession>A0ABM8BE61</accession>
<dbReference type="Proteomes" id="UP001321748">
    <property type="component" value="Chromosome"/>
</dbReference>
<reference evidence="2 3" key="1">
    <citation type="journal article" date="2023" name="Microbiol. Spectr.">
        <title>Symbiosis of Carpenter Bees with Uncharacterized Lactic Acid Bacteria Showing NAD Auxotrophy.</title>
        <authorList>
            <person name="Kawasaki S."/>
            <person name="Ozawa K."/>
            <person name="Mori T."/>
            <person name="Yamamoto A."/>
            <person name="Ito M."/>
            <person name="Ohkuma M."/>
            <person name="Sakamoto M."/>
            <person name="Matsutani M."/>
        </authorList>
    </citation>
    <scope>NUCLEOTIDE SEQUENCE [LARGE SCALE GENOMIC DNA]</scope>
    <source>
        <strain evidence="2 3">KimH</strain>
    </source>
</reference>
<dbReference type="InterPro" id="IPR051908">
    <property type="entry name" value="Ribosomal_N-acetyltransferase"/>
</dbReference>
<protein>
    <submittedName>
        <fullName evidence="2">Acetyltransferase</fullName>
    </submittedName>
</protein>
<dbReference type="Pfam" id="PF13302">
    <property type="entry name" value="Acetyltransf_3"/>
    <property type="match status" value="1"/>
</dbReference>
<keyword evidence="3" id="KW-1185">Reference proteome</keyword>
<dbReference type="EMBL" id="AP026800">
    <property type="protein sequence ID" value="BDR55183.1"/>
    <property type="molecule type" value="Genomic_DNA"/>
</dbReference>
<name>A0ABM8BE61_9BIFI</name>
<dbReference type="RefSeq" id="WP_317642692.1">
    <property type="nucleotide sequence ID" value="NZ_AP026800.1"/>
</dbReference>
<evidence type="ECO:0000259" key="1">
    <source>
        <dbReference type="PROSITE" id="PS51186"/>
    </source>
</evidence>
<dbReference type="InterPro" id="IPR000182">
    <property type="entry name" value="GNAT_dom"/>
</dbReference>
<dbReference type="PANTHER" id="PTHR43441">
    <property type="entry name" value="RIBOSOMAL-PROTEIN-SERINE ACETYLTRANSFERASE"/>
    <property type="match status" value="1"/>
</dbReference>
<sequence>MPVLHSLLDAFTHPRTTDPASPSLTMPRRLSVPVGYGDFGLRPVELDDADEWNAVRWGNKEWLAPWESGDPLGGSPLTFNEWVASLRRNETAGSSAVFVMEFQTAIVGQISLGAICYGAMRTATVGYWVDKDHVGHGFAPLAVALLADWAFFDPSGPRLHRIEIDVLPSNQRSLRVAQKLGMNQEGIKRGYMFIGGQWRDHLSFSLLANECQEGVLKEFLEKNRDTPRIT</sequence>
<evidence type="ECO:0000313" key="3">
    <source>
        <dbReference type="Proteomes" id="UP001321748"/>
    </source>
</evidence>
<dbReference type="PROSITE" id="PS51186">
    <property type="entry name" value="GNAT"/>
    <property type="match status" value="1"/>
</dbReference>
<gene>
    <name evidence="2" type="ORF">KIMH_12940</name>
</gene>